<reference evidence="4" key="1">
    <citation type="submission" date="2018-09" db="EMBL/GenBank/DDBJ databases">
        <authorList>
            <person name="Zhu H."/>
        </authorList>
    </citation>
    <scope>NUCLEOTIDE SEQUENCE [LARGE SCALE GENOMIC DNA]</scope>
    <source>
        <strain evidence="4">K1W22B-1</strain>
    </source>
</reference>
<dbReference type="GO" id="GO:0005975">
    <property type="term" value="P:carbohydrate metabolic process"/>
    <property type="evidence" value="ECO:0007669"/>
    <property type="project" value="UniProtKB-ARBA"/>
</dbReference>
<dbReference type="InterPro" id="IPR041033">
    <property type="entry name" value="SpaA_PFL_dom_1"/>
</dbReference>
<accession>A0A3A5H8V6</accession>
<comment type="caution">
    <text evidence="3">The sequence shown here is derived from an EMBL/GenBank/DDBJ whole genome shotgun (WGS) entry which is preliminary data.</text>
</comment>
<evidence type="ECO:0000256" key="1">
    <source>
        <dbReference type="SAM" id="SignalP"/>
    </source>
</evidence>
<organism evidence="3 4">
    <name type="scientific">Nocardioides cavernaquae</name>
    <dbReference type="NCBI Taxonomy" id="2321396"/>
    <lineage>
        <taxon>Bacteria</taxon>
        <taxon>Bacillati</taxon>
        <taxon>Actinomycetota</taxon>
        <taxon>Actinomycetes</taxon>
        <taxon>Propionibacteriales</taxon>
        <taxon>Nocardioidaceae</taxon>
        <taxon>Nocardioides</taxon>
    </lineage>
</organism>
<feature type="signal peptide" evidence="1">
    <location>
        <begin position="1"/>
        <end position="29"/>
    </location>
</feature>
<evidence type="ECO:0000259" key="2">
    <source>
        <dbReference type="Pfam" id="PF17802"/>
    </source>
</evidence>
<dbReference type="RefSeq" id="WP_120061006.1">
    <property type="nucleotide sequence ID" value="NZ_QYRP01000002.1"/>
</dbReference>
<feature type="domain" description="SpaA-like prealbumin fold" evidence="2">
    <location>
        <begin position="435"/>
        <end position="549"/>
    </location>
</feature>
<keyword evidence="1" id="KW-0732">Signal</keyword>
<dbReference type="AlphaFoldDB" id="A0A3A5H8V6"/>
<dbReference type="OrthoDB" id="3764858at2"/>
<gene>
    <name evidence="3" type="ORF">D4739_12965</name>
</gene>
<evidence type="ECO:0000313" key="3">
    <source>
        <dbReference type="EMBL" id="RJS47036.1"/>
    </source>
</evidence>
<name>A0A3A5H8V6_9ACTN</name>
<protein>
    <recommendedName>
        <fullName evidence="2">SpaA-like prealbumin fold domain-containing protein</fullName>
    </recommendedName>
</protein>
<dbReference type="Proteomes" id="UP000276542">
    <property type="component" value="Unassembled WGS sequence"/>
</dbReference>
<dbReference type="Pfam" id="PF17802">
    <property type="entry name" value="SpaA"/>
    <property type="match status" value="1"/>
</dbReference>
<dbReference type="EMBL" id="QYRP01000002">
    <property type="protein sequence ID" value="RJS47036.1"/>
    <property type="molecule type" value="Genomic_DNA"/>
</dbReference>
<feature type="chain" id="PRO_5017484996" description="SpaA-like prealbumin fold domain-containing protein" evidence="1">
    <location>
        <begin position="30"/>
        <end position="640"/>
    </location>
</feature>
<keyword evidence="4" id="KW-1185">Reference proteome</keyword>
<evidence type="ECO:0000313" key="4">
    <source>
        <dbReference type="Proteomes" id="UP000276542"/>
    </source>
</evidence>
<dbReference type="InterPro" id="IPR013783">
    <property type="entry name" value="Ig-like_fold"/>
</dbReference>
<sequence length="640" mass="65707">MSKLHPHLSRRTRAAAFGLVLAVAGTVTAAVPSSAEVADDTVFELDRNAVNQTPNPTGHDWSDFVGGGTAGSLATSGIVVDPKGETIFSTGGSKDDLDIPSWRHSSGSVPDKDEITNAYAAAYNVDGDLVTYFGSDRFAQNGSANVGFWFLKNQVPNPLPANGTFGIDHEVHDVLVLSEFTNGGAVSTIEVWEWNPAQASAGGNGVLKKLFPTGAATTADCTVAGHSPLACATVNAAGISAPWPYTPKQGPAGTIPKGGFFEGGVNLSELLGTTPCFSSFLAETRSSPSLDATLKDFVSGSFPLCSANISIGDSDTNAIGEQHTFTVTVNKVVAGTSSPVSGNHPAVTLSDSPDVGADLHVLVNTCDSVDTDGAGPDTGAGTNASGQCVVTFYSDKATVVTGSATSSVDLGGGTTVAVATGTASSPNAVKTFVDGTLRWLKHDHQGTLLGGATFWVCQTTGYDSSTNPDTYPPIADTNPDPGKDNDSRCIVVADNGSADDDPTAGEFQIDDVFLGTYTIQEKAAPSGYQLDPDEVTVNVAFDSPGTAEINESIGQPASAFVNIPLYKVIVLTCTTTGELVDSTVDEDPNTAGGQKATITDAPEGLTEAELCGLGGASYDNRAPATYDYAVEVPDEAPLLP</sequence>
<dbReference type="Gene3D" id="2.60.40.10">
    <property type="entry name" value="Immunoglobulins"/>
    <property type="match status" value="1"/>
</dbReference>
<proteinExistence type="predicted"/>